<accession>A0ABD2NDK9</accession>
<evidence type="ECO:0000313" key="3">
    <source>
        <dbReference type="Proteomes" id="UP001516400"/>
    </source>
</evidence>
<name>A0ABD2NDK9_9CUCU</name>
<dbReference type="EMBL" id="JABFTP020000103">
    <property type="protein sequence ID" value="KAL3276828.1"/>
    <property type="molecule type" value="Genomic_DNA"/>
</dbReference>
<organism evidence="2 3">
    <name type="scientific">Cryptolaemus montrouzieri</name>
    <dbReference type="NCBI Taxonomy" id="559131"/>
    <lineage>
        <taxon>Eukaryota</taxon>
        <taxon>Metazoa</taxon>
        <taxon>Ecdysozoa</taxon>
        <taxon>Arthropoda</taxon>
        <taxon>Hexapoda</taxon>
        <taxon>Insecta</taxon>
        <taxon>Pterygota</taxon>
        <taxon>Neoptera</taxon>
        <taxon>Endopterygota</taxon>
        <taxon>Coleoptera</taxon>
        <taxon>Polyphaga</taxon>
        <taxon>Cucujiformia</taxon>
        <taxon>Coccinelloidea</taxon>
        <taxon>Coccinellidae</taxon>
        <taxon>Scymninae</taxon>
        <taxon>Scymnini</taxon>
        <taxon>Cryptolaemus</taxon>
    </lineage>
</organism>
<dbReference type="Proteomes" id="UP001516400">
    <property type="component" value="Unassembled WGS sequence"/>
</dbReference>
<dbReference type="AlphaFoldDB" id="A0ABD2NDK9"/>
<reference evidence="2 3" key="1">
    <citation type="journal article" date="2021" name="BMC Biol.">
        <title>Horizontally acquired antibacterial genes associated with adaptive radiation of ladybird beetles.</title>
        <authorList>
            <person name="Li H.S."/>
            <person name="Tang X.F."/>
            <person name="Huang Y.H."/>
            <person name="Xu Z.Y."/>
            <person name="Chen M.L."/>
            <person name="Du X.Y."/>
            <person name="Qiu B.Y."/>
            <person name="Chen P.T."/>
            <person name="Zhang W."/>
            <person name="Slipinski A."/>
            <person name="Escalona H.E."/>
            <person name="Waterhouse R.M."/>
            <person name="Zwick A."/>
            <person name="Pang H."/>
        </authorList>
    </citation>
    <scope>NUCLEOTIDE SEQUENCE [LARGE SCALE GENOMIC DNA]</scope>
    <source>
        <strain evidence="2">SYSU2018</strain>
    </source>
</reference>
<protein>
    <submittedName>
        <fullName evidence="2">Uncharacterized protein</fullName>
    </submittedName>
</protein>
<feature type="region of interest" description="Disordered" evidence="1">
    <location>
        <begin position="1"/>
        <end position="67"/>
    </location>
</feature>
<feature type="compositionally biased region" description="Basic and acidic residues" evidence="1">
    <location>
        <begin position="40"/>
        <end position="55"/>
    </location>
</feature>
<comment type="caution">
    <text evidence="2">The sequence shown here is derived from an EMBL/GenBank/DDBJ whole genome shotgun (WGS) entry which is preliminary data.</text>
</comment>
<feature type="non-terminal residue" evidence="2">
    <location>
        <position position="67"/>
    </location>
</feature>
<keyword evidence="3" id="KW-1185">Reference proteome</keyword>
<gene>
    <name evidence="2" type="ORF">HHI36_012190</name>
</gene>
<evidence type="ECO:0000256" key="1">
    <source>
        <dbReference type="SAM" id="MobiDB-lite"/>
    </source>
</evidence>
<evidence type="ECO:0000313" key="2">
    <source>
        <dbReference type="EMBL" id="KAL3276828.1"/>
    </source>
</evidence>
<sequence>MISPEIVKSLPKAPSRLQTATKRRIGKAVLTDTPEENAVAEEHVKKKERKDEAIRNKGKKNNNNERK</sequence>
<proteinExistence type="predicted"/>